<feature type="transmembrane region" description="Helical" evidence="6">
    <location>
        <begin position="461"/>
        <end position="482"/>
    </location>
</feature>
<evidence type="ECO:0000256" key="6">
    <source>
        <dbReference type="SAM" id="Phobius"/>
    </source>
</evidence>
<evidence type="ECO:0000259" key="7">
    <source>
        <dbReference type="Pfam" id="PF03553"/>
    </source>
</evidence>
<feature type="transmembrane region" description="Helical" evidence="6">
    <location>
        <begin position="21"/>
        <end position="38"/>
    </location>
</feature>
<accession>A0A926ENR7</accession>
<organism evidence="8 9">
    <name type="scientific">Youxingia wuxianensis</name>
    <dbReference type="NCBI Taxonomy" id="2763678"/>
    <lineage>
        <taxon>Bacteria</taxon>
        <taxon>Bacillati</taxon>
        <taxon>Bacillota</taxon>
        <taxon>Clostridia</taxon>
        <taxon>Eubacteriales</taxon>
        <taxon>Oscillospiraceae</taxon>
        <taxon>Youxingia</taxon>
    </lineage>
</organism>
<reference evidence="8" key="1">
    <citation type="submission" date="2020-08" db="EMBL/GenBank/DDBJ databases">
        <title>Genome public.</title>
        <authorList>
            <person name="Liu C."/>
            <person name="Sun Q."/>
        </authorList>
    </citation>
    <scope>NUCLEOTIDE SEQUENCE</scope>
    <source>
        <strain evidence="8">NSJ-64</strain>
    </source>
</reference>
<dbReference type="EMBL" id="JACRTD010000002">
    <property type="protein sequence ID" value="MBC8584627.1"/>
    <property type="molecule type" value="Genomic_DNA"/>
</dbReference>
<evidence type="ECO:0000256" key="4">
    <source>
        <dbReference type="ARBA" id="ARBA00022989"/>
    </source>
</evidence>
<name>A0A926ENR7_9FIRM</name>
<evidence type="ECO:0000256" key="2">
    <source>
        <dbReference type="ARBA" id="ARBA00022475"/>
    </source>
</evidence>
<sequence>METKVNKFSVITDQDSLVHKIMTYGVAVAIIALCIFLTPGGEALNPATGWLIVVFLLYYALLSKRILETIIFGCAIGVALFYGKDFLGGLTETTFSTMELEDFVWIVLLCGLMNVFAKLLRRAGSMDSFAQLITKYAKTDKQVRVFSWLLQWPMFFDDYMTIAVGGSMLAPIYDKKKVPREDCAFIVHSLAEPLRVLFPLTSWTAFMAGLFESGGLTDASGSGAVAFFKTIPFSFYAWVSLIGTLLFCLGIIPKIGPIKRPDPSKYLDLGAEPEGGERQGNLIDFFLPLAGMIVAAMYFEWDLVPTMIVVLPCVCAYYLIRGVISTKDIEGCLIDGFQEFMYLDILFVASYALAGIFETTGFVDYLVSIAQNVVNPALLPVMLFLIFCCSEAAMSLNWSLMLIAFPVVIPLALGIGANVYLTAAAVISAGCFGCHLCYVCDYTSMSGQFCGIQPAHHASTCVPYALIFGGITAVLYLVCGFIF</sequence>
<dbReference type="PANTHER" id="PTHR43478:SF1">
    <property type="entry name" value="NA+_H+ ANTIPORTER NHAC-LIKE C-TERMINAL DOMAIN-CONTAINING PROTEIN"/>
    <property type="match status" value="1"/>
</dbReference>
<keyword evidence="2" id="KW-1003">Cell membrane</keyword>
<evidence type="ECO:0000313" key="8">
    <source>
        <dbReference type="EMBL" id="MBC8584627.1"/>
    </source>
</evidence>
<feature type="transmembrane region" description="Helical" evidence="6">
    <location>
        <begin position="66"/>
        <end position="83"/>
    </location>
</feature>
<feature type="transmembrane region" description="Helical" evidence="6">
    <location>
        <begin position="44"/>
        <end position="61"/>
    </location>
</feature>
<feature type="transmembrane region" description="Helical" evidence="6">
    <location>
        <begin position="396"/>
        <end position="413"/>
    </location>
</feature>
<feature type="transmembrane region" description="Helical" evidence="6">
    <location>
        <begin position="103"/>
        <end position="120"/>
    </location>
</feature>
<dbReference type="GO" id="GO:0005886">
    <property type="term" value="C:plasma membrane"/>
    <property type="evidence" value="ECO:0007669"/>
    <property type="project" value="UniProtKB-SubCell"/>
</dbReference>
<evidence type="ECO:0000256" key="1">
    <source>
        <dbReference type="ARBA" id="ARBA00004651"/>
    </source>
</evidence>
<dbReference type="Pfam" id="PF03553">
    <property type="entry name" value="Na_H_antiporter"/>
    <property type="match status" value="1"/>
</dbReference>
<evidence type="ECO:0000313" key="9">
    <source>
        <dbReference type="Proteomes" id="UP000623678"/>
    </source>
</evidence>
<dbReference type="InterPro" id="IPR018461">
    <property type="entry name" value="Na/H_Antiport_NhaC-like_C"/>
</dbReference>
<keyword evidence="9" id="KW-1185">Reference proteome</keyword>
<evidence type="ECO:0000256" key="3">
    <source>
        <dbReference type="ARBA" id="ARBA00022692"/>
    </source>
</evidence>
<keyword evidence="4 6" id="KW-1133">Transmembrane helix</keyword>
<dbReference type="PANTHER" id="PTHR43478">
    <property type="entry name" value="NA+/H+ ANTIPORTER-RELATED"/>
    <property type="match status" value="1"/>
</dbReference>
<feature type="transmembrane region" description="Helical" evidence="6">
    <location>
        <begin position="340"/>
        <end position="357"/>
    </location>
</feature>
<feature type="transmembrane region" description="Helical" evidence="6">
    <location>
        <begin position="231"/>
        <end position="252"/>
    </location>
</feature>
<protein>
    <submittedName>
        <fullName evidence="8">Sodium:proton antiporter</fullName>
    </submittedName>
</protein>
<comment type="subcellular location">
    <subcellularLocation>
        <location evidence="1">Cell membrane</location>
        <topology evidence="1">Multi-pass membrane protein</topology>
    </subcellularLocation>
</comment>
<keyword evidence="3 6" id="KW-0812">Transmembrane</keyword>
<dbReference type="AlphaFoldDB" id="A0A926ENR7"/>
<feature type="transmembrane region" description="Helical" evidence="6">
    <location>
        <begin position="419"/>
        <end position="440"/>
    </location>
</feature>
<dbReference type="Proteomes" id="UP000623678">
    <property type="component" value="Unassembled WGS sequence"/>
</dbReference>
<feature type="transmembrane region" description="Helical" evidence="6">
    <location>
        <begin position="369"/>
        <end position="389"/>
    </location>
</feature>
<gene>
    <name evidence="8" type="ORF">H8705_03440</name>
</gene>
<proteinExistence type="predicted"/>
<comment type="caution">
    <text evidence="8">The sequence shown here is derived from an EMBL/GenBank/DDBJ whole genome shotgun (WGS) entry which is preliminary data.</text>
</comment>
<feature type="transmembrane region" description="Helical" evidence="6">
    <location>
        <begin position="304"/>
        <end position="320"/>
    </location>
</feature>
<evidence type="ECO:0000256" key="5">
    <source>
        <dbReference type="ARBA" id="ARBA00023136"/>
    </source>
</evidence>
<feature type="domain" description="Na+/H+ antiporter NhaC-like C-terminal" evidence="7">
    <location>
        <begin position="199"/>
        <end position="481"/>
    </location>
</feature>
<keyword evidence="5 6" id="KW-0472">Membrane</keyword>